<evidence type="ECO:0000313" key="4">
    <source>
        <dbReference type="Proteomes" id="UP000596063"/>
    </source>
</evidence>
<accession>A0A7T4R029</accession>
<name>A0A7T4R029_9GAMM</name>
<keyword evidence="4" id="KW-1185">Reference proteome</keyword>
<dbReference type="RefSeq" id="WP_198569440.1">
    <property type="nucleotide sequence ID" value="NZ_CP066167.1"/>
</dbReference>
<dbReference type="GO" id="GO:0006749">
    <property type="term" value="P:glutathione metabolic process"/>
    <property type="evidence" value="ECO:0007669"/>
    <property type="project" value="TreeGrafter"/>
</dbReference>
<gene>
    <name evidence="3" type="ORF">I6N98_16605</name>
</gene>
<dbReference type="KEGG" id="snan:I6N98_16605"/>
<dbReference type="InterPro" id="IPR043129">
    <property type="entry name" value="ATPase_NBD"/>
</dbReference>
<dbReference type="GO" id="GO:0017168">
    <property type="term" value="F:5-oxoprolinase (ATP-hydrolyzing) activity"/>
    <property type="evidence" value="ECO:0007669"/>
    <property type="project" value="TreeGrafter"/>
</dbReference>
<feature type="domain" description="Hydantoinase/oxoprolinase N-terminal" evidence="2">
    <location>
        <begin position="5"/>
        <end position="166"/>
    </location>
</feature>
<evidence type="ECO:0000259" key="1">
    <source>
        <dbReference type="Pfam" id="PF01968"/>
    </source>
</evidence>
<evidence type="ECO:0000313" key="3">
    <source>
        <dbReference type="EMBL" id="QQD17941.1"/>
    </source>
</evidence>
<dbReference type="InterPro" id="IPR008040">
    <property type="entry name" value="Hydant_A_N"/>
</dbReference>
<dbReference type="SUPFAM" id="SSF53067">
    <property type="entry name" value="Actin-like ATPase domain"/>
    <property type="match status" value="1"/>
</dbReference>
<proteinExistence type="predicted"/>
<dbReference type="InterPro" id="IPR002821">
    <property type="entry name" value="Hydantoinase_A"/>
</dbReference>
<dbReference type="GO" id="GO:0005829">
    <property type="term" value="C:cytosol"/>
    <property type="evidence" value="ECO:0007669"/>
    <property type="project" value="TreeGrafter"/>
</dbReference>
<sequence>MGKLINIDNGGTLTDIWVLDGNKSYRTKTITTPYDLSKCFFEGLKKISADIYGKEDLAALLQSTDHIRYSTTQGTNALVERKGPALGLIVDTAAREWLDQSDQQAGLLKNLVGERIATLDSSQGDEAFRAALTEAVNQLSAGGASRIVVACMEGDYAATEKRIAAAMLRAFPRHLLGSVPVLYANTLCQNADPNIRVWTALLNAFLHPAMERFLYNTENELQRYKVRHPLLVYRNDGYSGRVAKTIALKTYSSGPRGGSEGALAYARHYNLGRVITVDVGGTTTDIGLVENDAIRSHRLGHVEGVKCDYALADIVSVGVGGGSIIKVVEGAIRVGPESVGGAPGPACFSMGGEEATITDALLVTGLLDPATYFGGKLNLSKDKAEAAIRRNVADPLGISVNQACQQMTKAWADLIAKGIAEFCDVDDNTVLMAFGGGGPMGIAAVAESAGVDTVLIPRLSAVFSAHGIGFSDIAHSASALVQSSTKVEDVVAGLRERVLRDMHTEGYSEDECQLEAWYESGDRLVDCSVDELPKVAGKAGEGVRIGLRAVKKIDHATLEGGSEPSPQPAQIGSNRELVDPQGASHAVPVIAVEGQQPGAEGQGPAVLEEAFWTCSVPADWHYRFTGNGDIFLKSNKGQ</sequence>
<evidence type="ECO:0000259" key="2">
    <source>
        <dbReference type="Pfam" id="PF05378"/>
    </source>
</evidence>
<dbReference type="AlphaFoldDB" id="A0A7T4R029"/>
<protein>
    <submittedName>
        <fullName evidence="3">Hydantoinase/oxoprolinase family protein</fullName>
    </submittedName>
</protein>
<feature type="domain" description="Hydantoinase A/oxoprolinase" evidence="1">
    <location>
        <begin position="196"/>
        <end position="475"/>
    </location>
</feature>
<organism evidence="3 4">
    <name type="scientific">Spongiibacter nanhainus</name>
    <dbReference type="NCBI Taxonomy" id="2794344"/>
    <lineage>
        <taxon>Bacteria</taxon>
        <taxon>Pseudomonadati</taxon>
        <taxon>Pseudomonadota</taxon>
        <taxon>Gammaproteobacteria</taxon>
        <taxon>Cellvibrionales</taxon>
        <taxon>Spongiibacteraceae</taxon>
        <taxon>Spongiibacter</taxon>
    </lineage>
</organism>
<dbReference type="PANTHER" id="PTHR11365">
    <property type="entry name" value="5-OXOPROLINASE RELATED"/>
    <property type="match status" value="1"/>
</dbReference>
<dbReference type="Proteomes" id="UP000596063">
    <property type="component" value="Chromosome"/>
</dbReference>
<dbReference type="PANTHER" id="PTHR11365:SF23">
    <property type="entry name" value="HYPOTHETICAL 5-OXOPROLINASE (EUROFUNG)-RELATED"/>
    <property type="match status" value="1"/>
</dbReference>
<dbReference type="Pfam" id="PF05378">
    <property type="entry name" value="Hydant_A_N"/>
    <property type="match status" value="1"/>
</dbReference>
<dbReference type="Pfam" id="PF01968">
    <property type="entry name" value="Hydantoinase_A"/>
    <property type="match status" value="1"/>
</dbReference>
<dbReference type="InterPro" id="IPR045079">
    <property type="entry name" value="Oxoprolinase-like"/>
</dbReference>
<reference evidence="3 4" key="1">
    <citation type="submission" date="2020-12" db="EMBL/GenBank/DDBJ databases">
        <authorList>
            <person name="Shan Y."/>
        </authorList>
    </citation>
    <scope>NUCLEOTIDE SEQUENCE [LARGE SCALE GENOMIC DNA]</scope>
    <source>
        <strain evidence="4">csc3.9</strain>
    </source>
</reference>
<dbReference type="EMBL" id="CP066167">
    <property type="protein sequence ID" value="QQD17941.1"/>
    <property type="molecule type" value="Genomic_DNA"/>
</dbReference>